<name>A0A077Q1F6_XENBV</name>
<proteinExistence type="predicted"/>
<dbReference type="InterPro" id="IPR041705">
    <property type="entry name" value="PIN_Sll0205"/>
</dbReference>
<feature type="domain" description="PIN" evidence="1">
    <location>
        <begin position="4"/>
        <end position="122"/>
    </location>
</feature>
<dbReference type="Proteomes" id="UP000028493">
    <property type="component" value="Unassembled WGS sequence"/>
</dbReference>
<dbReference type="AlphaFoldDB" id="A0A077Q1F6"/>
<dbReference type="InterPro" id="IPR029060">
    <property type="entry name" value="PIN-like_dom_sf"/>
</dbReference>
<organism evidence="2">
    <name type="scientific">Xenorhabdus bovienii str. kraussei Becker Underwood</name>
    <dbReference type="NCBI Taxonomy" id="1398204"/>
    <lineage>
        <taxon>Bacteria</taxon>
        <taxon>Pseudomonadati</taxon>
        <taxon>Pseudomonadota</taxon>
        <taxon>Gammaproteobacteria</taxon>
        <taxon>Enterobacterales</taxon>
        <taxon>Morganellaceae</taxon>
        <taxon>Xenorhabdus</taxon>
    </lineage>
</organism>
<reference evidence="2" key="1">
    <citation type="submission" date="2013-07" db="EMBL/GenBank/DDBJ databases">
        <title>Sub-species coevolution in mutualistic symbiosis.</title>
        <authorList>
            <person name="Murfin K."/>
            <person name="Klassen J."/>
            <person name="Lee M."/>
            <person name="Forst S."/>
            <person name="Stock P."/>
            <person name="Goodrich-Blair H."/>
        </authorList>
    </citation>
    <scope>NUCLEOTIDE SEQUENCE [LARGE SCALE GENOMIC DNA]</scope>
    <source>
        <strain evidence="2">Kraussei Becker Underwood</strain>
    </source>
</reference>
<dbReference type="Gene3D" id="3.40.50.1010">
    <property type="entry name" value="5'-nuclease"/>
    <property type="match status" value="1"/>
</dbReference>
<dbReference type="PANTHER" id="PTHR36173">
    <property type="entry name" value="RIBONUCLEASE VAPC16-RELATED"/>
    <property type="match status" value="1"/>
</dbReference>
<dbReference type="PANTHER" id="PTHR36173:SF2">
    <property type="entry name" value="RIBONUCLEASE VAPC16"/>
    <property type="match status" value="1"/>
</dbReference>
<dbReference type="HOGENOM" id="CLU_129890_0_1_6"/>
<protein>
    <recommendedName>
        <fullName evidence="1">PIN domain-containing protein</fullName>
    </recommendedName>
</protein>
<dbReference type="CDD" id="cd09872">
    <property type="entry name" value="PIN_Sll0205-like"/>
    <property type="match status" value="1"/>
</dbReference>
<dbReference type="EMBL" id="CBSZ010000438">
    <property type="protein sequence ID" value="CDH26867.1"/>
    <property type="molecule type" value="Genomic_DNA"/>
</dbReference>
<dbReference type="InterPro" id="IPR002716">
    <property type="entry name" value="PIN_dom"/>
</dbReference>
<dbReference type="InterPro" id="IPR052919">
    <property type="entry name" value="TA_system_RNase"/>
</dbReference>
<accession>A0A077Q1F6</accession>
<gene>
    <name evidence="2" type="ORF">XBKB1_990005</name>
</gene>
<dbReference type="Pfam" id="PF01850">
    <property type="entry name" value="PIN"/>
    <property type="match status" value="1"/>
</dbReference>
<dbReference type="SUPFAM" id="SSF88723">
    <property type="entry name" value="PIN domain-like"/>
    <property type="match status" value="1"/>
</dbReference>
<sequence>MELLLDTNILLFMAYEPEKLKADVIDLLEDTDKTLCFSAASIWEVVIKSNLNKPDFSIDPKQFRDGLFQAGLIEIPIKSEHTLVVCDLPEKLHLHKDPFDRLIVAQAKYNKIPLITSDSKLIDFVSDYITVIPNR</sequence>
<evidence type="ECO:0000313" key="2">
    <source>
        <dbReference type="EMBL" id="CDH26867.1"/>
    </source>
</evidence>
<dbReference type="RefSeq" id="WP_038194106.1">
    <property type="nucleotide sequence ID" value="NZ_CAWLXS010000097.1"/>
</dbReference>
<comment type="caution">
    <text evidence="2">The sequence shown here is derived from an EMBL/GenBank/DDBJ whole genome shotgun (WGS) entry which is preliminary data.</text>
</comment>
<evidence type="ECO:0000259" key="1">
    <source>
        <dbReference type="Pfam" id="PF01850"/>
    </source>
</evidence>